<evidence type="ECO:0000313" key="2">
    <source>
        <dbReference type="EMBL" id="WNC67357.1"/>
    </source>
</evidence>
<evidence type="ECO:0000259" key="1">
    <source>
        <dbReference type="Pfam" id="PF07603"/>
    </source>
</evidence>
<dbReference type="EMBL" id="CP134146">
    <property type="protein sequence ID" value="WNC67357.1"/>
    <property type="molecule type" value="Genomic_DNA"/>
</dbReference>
<sequence length="1019" mass="110086">MNNKAFMLCSVLLLSACGGGGGGGGTEKKITQPPTNPPTVSITAVTSAPEQTEVVLTPSISFDSSTLKSALWSQVSGPTVDVVTGENQQASFLAPVVKVQDGEQTLEFSLTVTDNNDLTTTESVAVTVQPINTNPVITTANIEAIAEQSSYTFAVEATDNDGSIASFSWTTENQDVVISDADKVNASFTAPQIETSVVIDFTLTVIDDENGETSKLISVPVNPVVSGMLVGTEFNPVNTNSTPIEERDVVIYDLVSNQILGSTKPNTDGSYSVMLQDSASLLNGIKVSATKDVIIESSETPGEFFTSKETELEAICYSEERHSCNATPISFLVARVLDFKEDISTRSQAKEYLEQALNINLSTDPFLDTANNNGIDINVIQTALLSSELTYTGWANSVLGFIEGSTEDVATMATYFTNIDAARLGVIITSNSATLIENAFDIVDFTATANLFGELPDGNSGIYNYQWELPQGHDITVENDDTTSKLLRVKLPDVEQDTPLTFMVTVTNDDFVASNEITLTVKPVETVDNTIPKIETLKDAIFESNSDIVITASASDGQDFASQLSVSWQQLSGPNVTLESTNNFTLSFKTPEVLAEAEKLVFEITVIDSNFGAATDTVDVYVTKVIELSAFSLNDTGVTDCGNYAFDGGAHNNNVNCLAPVGSEPLPNNQDAHFGRDVDNNDDTDGVAGFNYSKIAADGTVLSNDATEWSCVLDNVTGLMWERKTSAKDIHGIDTVFFYFDTDYSKNGGRPGYILKDPETNEPILDINGKEQANKDECSESEAVCLTTEEFVAETNQENLCGYADWRMPHKTELMSIVNYNAASIPTIDAGYFPFTKSAPYVTSTGIGEQRTVGIYETRKVAMVHFAAGESYYFNKNFIGNSTASRRIAARLVRVDQSQPIHAHGDIIDGKQTFDSVCNGFETKLYPQLPLKDEWSKMYCSNMDATNEACPDNHKGLSGDSTGKCCAYTVETRENQKDRAIWGSGDELEVLDVELGSCCSSEGCRGLSNGSFNLDAMAQ</sequence>
<dbReference type="InterPro" id="IPR011460">
    <property type="entry name" value="Lcl_C"/>
</dbReference>
<feature type="domain" description="Lcl C-terminal" evidence="1">
    <location>
        <begin position="711"/>
        <end position="877"/>
    </location>
</feature>
<proteinExistence type="predicted"/>
<organism evidence="2 3">
    <name type="scientific">Thalassotalea nanhaiensis</name>
    <dbReference type="NCBI Taxonomy" id="3065648"/>
    <lineage>
        <taxon>Bacteria</taxon>
        <taxon>Pseudomonadati</taxon>
        <taxon>Pseudomonadota</taxon>
        <taxon>Gammaproteobacteria</taxon>
        <taxon>Alteromonadales</taxon>
        <taxon>Colwelliaceae</taxon>
        <taxon>Thalassotalea</taxon>
    </lineage>
</organism>
<evidence type="ECO:0000313" key="3">
    <source>
        <dbReference type="Proteomes" id="UP001248581"/>
    </source>
</evidence>
<dbReference type="Pfam" id="PF22352">
    <property type="entry name" value="K319L-like_PKD"/>
    <property type="match status" value="2"/>
</dbReference>
<dbReference type="Pfam" id="PF07603">
    <property type="entry name" value="Lcl_C"/>
    <property type="match status" value="1"/>
</dbReference>
<dbReference type="Proteomes" id="UP001248581">
    <property type="component" value="Chromosome"/>
</dbReference>
<reference evidence="3" key="1">
    <citation type="submission" date="2023-09" db="EMBL/GenBank/DDBJ databases">
        <authorList>
            <person name="Li S."/>
            <person name="Li X."/>
            <person name="Zhang C."/>
            <person name="Zhao Z."/>
        </authorList>
    </citation>
    <scope>NUCLEOTIDE SEQUENCE [LARGE SCALE GENOMIC DNA]</scope>
    <source>
        <strain evidence="3">SQ345</strain>
    </source>
</reference>
<dbReference type="Gene3D" id="2.60.40.3010">
    <property type="match status" value="2"/>
</dbReference>
<dbReference type="Gene3D" id="2.60.40.10">
    <property type="entry name" value="Immunoglobulins"/>
    <property type="match status" value="2"/>
</dbReference>
<accession>A0ABY9TF14</accession>
<dbReference type="InterPro" id="IPR013783">
    <property type="entry name" value="Ig-like_fold"/>
</dbReference>
<dbReference type="PROSITE" id="PS51257">
    <property type="entry name" value="PROKAR_LIPOPROTEIN"/>
    <property type="match status" value="1"/>
</dbReference>
<dbReference type="RefSeq" id="WP_348386521.1">
    <property type="nucleotide sequence ID" value="NZ_CP134146.1"/>
</dbReference>
<name>A0ABY9TF14_9GAMM</name>
<protein>
    <submittedName>
        <fullName evidence="2">DUF1566 domain-containing protein</fullName>
    </submittedName>
</protein>
<gene>
    <name evidence="2" type="ORF">RI845_12605</name>
</gene>
<keyword evidence="3" id="KW-1185">Reference proteome</keyword>